<organism evidence="7 8">
    <name type="scientific">Afifella marina DSM 2698</name>
    <dbReference type="NCBI Taxonomy" id="1120955"/>
    <lineage>
        <taxon>Bacteria</taxon>
        <taxon>Pseudomonadati</taxon>
        <taxon>Pseudomonadota</taxon>
        <taxon>Alphaproteobacteria</taxon>
        <taxon>Hyphomicrobiales</taxon>
        <taxon>Afifellaceae</taxon>
        <taxon>Afifella</taxon>
    </lineage>
</organism>
<keyword evidence="3" id="KW-0813">Transport</keyword>
<dbReference type="PROSITE" id="PS00757">
    <property type="entry name" value="PROK_SULFATE_BIND_2"/>
    <property type="match status" value="1"/>
</dbReference>
<dbReference type="InterPro" id="IPR034408">
    <property type="entry name" value="Sulphate/thiosulphate_BS"/>
</dbReference>
<evidence type="ECO:0000313" key="7">
    <source>
        <dbReference type="EMBL" id="SCZ31126.1"/>
    </source>
</evidence>
<dbReference type="NCBIfam" id="NF008106">
    <property type="entry name" value="PRK10852.1"/>
    <property type="match status" value="1"/>
</dbReference>
<dbReference type="GO" id="GO:1901681">
    <property type="term" value="F:sulfur compound binding"/>
    <property type="evidence" value="ECO:0007669"/>
    <property type="project" value="InterPro"/>
</dbReference>
<evidence type="ECO:0000256" key="3">
    <source>
        <dbReference type="ARBA" id="ARBA00022448"/>
    </source>
</evidence>
<evidence type="ECO:0000313" key="8">
    <source>
        <dbReference type="Proteomes" id="UP000199347"/>
    </source>
</evidence>
<gene>
    <name evidence="7" type="ORF">SAMN03080610_01332</name>
</gene>
<dbReference type="CDD" id="cd01005">
    <property type="entry name" value="PBP2_CysP"/>
    <property type="match status" value="1"/>
</dbReference>
<dbReference type="Gene3D" id="3.40.190.10">
    <property type="entry name" value="Periplasmic binding protein-like II"/>
    <property type="match status" value="2"/>
</dbReference>
<dbReference type="InterPro" id="IPR005669">
    <property type="entry name" value="Thiosulph/SO4-bd"/>
</dbReference>
<dbReference type="Pfam" id="PF13531">
    <property type="entry name" value="SBP_bac_11"/>
    <property type="match status" value="1"/>
</dbReference>
<evidence type="ECO:0000256" key="4">
    <source>
        <dbReference type="ARBA" id="ARBA00022729"/>
    </source>
</evidence>
<dbReference type="GO" id="GO:0140104">
    <property type="term" value="F:molecular carrier activity"/>
    <property type="evidence" value="ECO:0007669"/>
    <property type="project" value="InterPro"/>
</dbReference>
<comment type="similarity">
    <text evidence="2">Belongs to the prokaryotic sulfate-binding protein family.</text>
</comment>
<keyword evidence="4 6" id="KW-0732">Signal</keyword>
<evidence type="ECO:0000256" key="6">
    <source>
        <dbReference type="SAM" id="SignalP"/>
    </source>
</evidence>
<dbReference type="GO" id="GO:1902358">
    <property type="term" value="P:sulfate transmembrane transport"/>
    <property type="evidence" value="ECO:0007669"/>
    <property type="project" value="InterPro"/>
</dbReference>
<dbReference type="SUPFAM" id="SSF53850">
    <property type="entry name" value="Periplasmic binding protein-like II"/>
    <property type="match status" value="1"/>
</dbReference>
<sequence length="338" mass="36811">MRRMRRSLAAGLAALWAMVAPAVADTTLLNVSYDPTRELYEAFNAAFAAHFKTETGETVTVRMSHGGSGKQARAVIDGLKADVVTLALEADIDAIAEATGKIPANWRDRLPNHSAPYTSTIVFLVRKGNPQGIHDWPDLVKEGVEVITPNPKTSGGARWSYLAAWAYASEAFHGDEEAMRGFMGELFRHVPVLDTGARGATTTFVRRGIGDVLITWENEAFLALKELGPDKFEIVAPSISIKAEPPIALVDGNVDKAGTRQAAEAYLAYLYSPEGQRLVAKNFYRPAEPAFADNADMARFPHLKLVTIDDPLFGGWKKAQPAHFGNGGVFDQIYQPAR</sequence>
<accession>A0A1G5N161</accession>
<keyword evidence="5" id="KW-0574">Periplasm</keyword>
<feature type="signal peptide" evidence="6">
    <location>
        <begin position="1"/>
        <end position="24"/>
    </location>
</feature>
<dbReference type="NCBIfam" id="NF008022">
    <property type="entry name" value="PRK10752.1"/>
    <property type="match status" value="1"/>
</dbReference>
<evidence type="ECO:0000256" key="2">
    <source>
        <dbReference type="ARBA" id="ARBA00006099"/>
    </source>
</evidence>
<protein>
    <submittedName>
        <fullName evidence="7">Sulfate transport system substrate-binding protein</fullName>
    </submittedName>
</protein>
<dbReference type="AlphaFoldDB" id="A0A1G5N161"/>
<dbReference type="PANTHER" id="PTHR30368:SF2">
    <property type="entry name" value="SULFATE-BINDING PROTEIN"/>
    <property type="match status" value="1"/>
</dbReference>
<dbReference type="Proteomes" id="UP000199347">
    <property type="component" value="Unassembled WGS sequence"/>
</dbReference>
<evidence type="ECO:0000256" key="1">
    <source>
        <dbReference type="ARBA" id="ARBA00004418"/>
    </source>
</evidence>
<comment type="subcellular location">
    <subcellularLocation>
        <location evidence="1">Periplasm</location>
    </subcellularLocation>
</comment>
<dbReference type="STRING" id="1120955.SAMN03080610_01332"/>
<proteinExistence type="inferred from homology"/>
<dbReference type="EMBL" id="FMVW01000002">
    <property type="protein sequence ID" value="SCZ31126.1"/>
    <property type="molecule type" value="Genomic_DNA"/>
</dbReference>
<name>A0A1G5N161_AFIMA</name>
<evidence type="ECO:0000256" key="5">
    <source>
        <dbReference type="ARBA" id="ARBA00022764"/>
    </source>
</evidence>
<dbReference type="PANTHER" id="PTHR30368">
    <property type="entry name" value="SULFATE-BINDING PROTEIN"/>
    <property type="match status" value="1"/>
</dbReference>
<dbReference type="GO" id="GO:0042597">
    <property type="term" value="C:periplasmic space"/>
    <property type="evidence" value="ECO:0007669"/>
    <property type="project" value="UniProtKB-SubCell"/>
</dbReference>
<feature type="chain" id="PRO_5011631577" evidence="6">
    <location>
        <begin position="25"/>
        <end position="338"/>
    </location>
</feature>
<dbReference type="NCBIfam" id="TIGR00971">
    <property type="entry name" value="3a0106s03"/>
    <property type="match status" value="1"/>
</dbReference>
<keyword evidence="8" id="KW-1185">Reference proteome</keyword>
<reference evidence="7 8" key="1">
    <citation type="submission" date="2016-10" db="EMBL/GenBank/DDBJ databases">
        <authorList>
            <person name="de Groot N.N."/>
        </authorList>
    </citation>
    <scope>NUCLEOTIDE SEQUENCE [LARGE SCALE GENOMIC DNA]</scope>
    <source>
        <strain evidence="7 8">DSM 2698</strain>
    </source>
</reference>